<keyword evidence="2" id="KW-1185">Reference proteome</keyword>
<reference evidence="2" key="1">
    <citation type="submission" date="2016-10" db="EMBL/GenBank/DDBJ databases">
        <authorList>
            <person name="Varghese N."/>
            <person name="Submissions S."/>
        </authorList>
    </citation>
    <scope>NUCLEOTIDE SEQUENCE [LARGE SCALE GENOMIC DNA]</scope>
    <source>
        <strain evidence="2">DSM 24956</strain>
    </source>
</reference>
<evidence type="ECO:0008006" key="3">
    <source>
        <dbReference type="Google" id="ProtNLM"/>
    </source>
</evidence>
<dbReference type="EMBL" id="FNNJ01000010">
    <property type="protein sequence ID" value="SDX83051.1"/>
    <property type="molecule type" value="Genomic_DNA"/>
</dbReference>
<gene>
    <name evidence="1" type="ORF">SAMN05444411_11044</name>
</gene>
<dbReference type="RefSeq" id="WP_090125182.1">
    <property type="nucleotide sequence ID" value="NZ_FNNJ01000010.1"/>
</dbReference>
<accession>A0A1H3EWB1</accession>
<organism evidence="1 2">
    <name type="scientific">Lutibacter oricola</name>
    <dbReference type="NCBI Taxonomy" id="762486"/>
    <lineage>
        <taxon>Bacteria</taxon>
        <taxon>Pseudomonadati</taxon>
        <taxon>Bacteroidota</taxon>
        <taxon>Flavobacteriia</taxon>
        <taxon>Flavobacteriales</taxon>
        <taxon>Flavobacteriaceae</taxon>
        <taxon>Lutibacter</taxon>
    </lineage>
</organism>
<proteinExistence type="predicted"/>
<dbReference type="AlphaFoldDB" id="A0A1H3EWB1"/>
<sequence>MSKKLVITELENLGTAHRANRERVRNFIFDNPDLLPHLIDIVFEVDNKLSIKAAWVLELVCEKHLIWLLPYINIFTSNIHRAYLDSAVRPLSKICNFIAKEYNKKTDNPIKKNLSKKHIDKIIETGFDWMISNHKVAVKAYTMNALYIFGKNSDWVHNELKLILLQNIPKETSAYKSRGKITVDLINKK</sequence>
<dbReference type="STRING" id="762486.SAMN05444411_11044"/>
<name>A0A1H3EWB1_9FLAO</name>
<evidence type="ECO:0000313" key="1">
    <source>
        <dbReference type="EMBL" id="SDX83051.1"/>
    </source>
</evidence>
<dbReference type="OrthoDB" id="979487at2"/>
<evidence type="ECO:0000313" key="2">
    <source>
        <dbReference type="Proteomes" id="UP000199595"/>
    </source>
</evidence>
<protein>
    <recommendedName>
        <fullName evidence="3">Adenylosuccinate lyase</fullName>
    </recommendedName>
</protein>
<dbReference type="Proteomes" id="UP000199595">
    <property type="component" value="Unassembled WGS sequence"/>
</dbReference>